<proteinExistence type="predicted"/>
<dbReference type="CDD" id="cd04301">
    <property type="entry name" value="NAT_SF"/>
    <property type="match status" value="1"/>
</dbReference>
<protein>
    <submittedName>
        <fullName evidence="4">GNAT family N-acetyltransferase</fullName>
        <ecNumber evidence="4">2.3.1.-</ecNumber>
    </submittedName>
</protein>
<dbReference type="GO" id="GO:0016747">
    <property type="term" value="F:acyltransferase activity, transferring groups other than amino-acyl groups"/>
    <property type="evidence" value="ECO:0007669"/>
    <property type="project" value="InterPro"/>
</dbReference>
<dbReference type="Pfam" id="PF00583">
    <property type="entry name" value="Acetyltransf_1"/>
    <property type="match status" value="1"/>
</dbReference>
<evidence type="ECO:0000256" key="2">
    <source>
        <dbReference type="ARBA" id="ARBA00023315"/>
    </source>
</evidence>
<accession>A0A9X1ZV15</accession>
<dbReference type="EMBL" id="JAKHSK010000042">
    <property type="protein sequence ID" value="MCL6220479.1"/>
    <property type="molecule type" value="Genomic_DNA"/>
</dbReference>
<dbReference type="Gene3D" id="3.40.630.30">
    <property type="match status" value="1"/>
</dbReference>
<dbReference type="Proteomes" id="UP001139521">
    <property type="component" value="Unassembled WGS sequence"/>
</dbReference>
<dbReference type="InterPro" id="IPR050832">
    <property type="entry name" value="Bact_Acetyltransf"/>
</dbReference>
<dbReference type="InterPro" id="IPR016181">
    <property type="entry name" value="Acyl_CoA_acyltransferase"/>
</dbReference>
<dbReference type="AlphaFoldDB" id="A0A9X1ZV15"/>
<dbReference type="SUPFAM" id="SSF55729">
    <property type="entry name" value="Acyl-CoA N-acyltransferases (Nat)"/>
    <property type="match status" value="1"/>
</dbReference>
<dbReference type="PANTHER" id="PTHR43877">
    <property type="entry name" value="AMINOALKYLPHOSPHONATE N-ACETYLTRANSFERASE-RELATED-RELATED"/>
    <property type="match status" value="1"/>
</dbReference>
<name>A0A9X1ZV15_9FLAO</name>
<dbReference type="RefSeq" id="WP_249603177.1">
    <property type="nucleotide sequence ID" value="NZ_JAKHSK010000042.1"/>
</dbReference>
<evidence type="ECO:0000259" key="3">
    <source>
        <dbReference type="PROSITE" id="PS51186"/>
    </source>
</evidence>
<keyword evidence="1 4" id="KW-0808">Transferase</keyword>
<organism evidence="4 5">
    <name type="scientific">Zunongwangia pacifica</name>
    <dbReference type="NCBI Taxonomy" id="2911062"/>
    <lineage>
        <taxon>Bacteria</taxon>
        <taxon>Pseudomonadati</taxon>
        <taxon>Bacteroidota</taxon>
        <taxon>Flavobacteriia</taxon>
        <taxon>Flavobacteriales</taxon>
        <taxon>Flavobacteriaceae</taxon>
        <taxon>Zunongwangia</taxon>
    </lineage>
</organism>
<keyword evidence="2 4" id="KW-0012">Acyltransferase</keyword>
<reference evidence="4" key="1">
    <citation type="submission" date="2022-01" db="EMBL/GenBank/DDBJ databases">
        <title>Genome sequencing of Zunongwangia sp. M21534 genome.</title>
        <authorList>
            <person name="Chen Y."/>
            <person name="Dong C."/>
            <person name="Shao Z."/>
        </authorList>
    </citation>
    <scope>NUCLEOTIDE SEQUENCE</scope>
    <source>
        <strain evidence="4">MCCC M21534</strain>
    </source>
</reference>
<dbReference type="PROSITE" id="PS51186">
    <property type="entry name" value="GNAT"/>
    <property type="match status" value="1"/>
</dbReference>
<keyword evidence="5" id="KW-1185">Reference proteome</keyword>
<gene>
    <name evidence="4" type="ORF">L1967_19485</name>
</gene>
<dbReference type="PANTHER" id="PTHR43877:SF2">
    <property type="entry name" value="AMINOALKYLPHOSPHONATE N-ACETYLTRANSFERASE-RELATED"/>
    <property type="match status" value="1"/>
</dbReference>
<evidence type="ECO:0000313" key="4">
    <source>
        <dbReference type="EMBL" id="MCL6220479.1"/>
    </source>
</evidence>
<dbReference type="InterPro" id="IPR000182">
    <property type="entry name" value="GNAT_dom"/>
</dbReference>
<dbReference type="EC" id="2.3.1.-" evidence="4"/>
<evidence type="ECO:0000313" key="5">
    <source>
        <dbReference type="Proteomes" id="UP001139521"/>
    </source>
</evidence>
<feature type="domain" description="N-acetyltransferase" evidence="3">
    <location>
        <begin position="4"/>
        <end position="148"/>
    </location>
</feature>
<comment type="caution">
    <text evidence="4">The sequence shown here is derived from an EMBL/GenBank/DDBJ whole genome shotgun (WGS) entry which is preliminary data.</text>
</comment>
<sequence>MTKLKIREAKIDDFDIIFRFINQLKESEFDKATQHQIFSENLKQQNILYFVAEVEDQVIGFVSCHIQSLLHHASKIAEIQEFFIAEDFRRKGYGKIILDHLISVIKALKIPQIELSTNIKRTNTHKFYENYGFKVTSYKFVYRFKAEN</sequence>
<evidence type="ECO:0000256" key="1">
    <source>
        <dbReference type="ARBA" id="ARBA00022679"/>
    </source>
</evidence>